<dbReference type="Gene3D" id="3.30.460.10">
    <property type="entry name" value="Beta Polymerase, domain 2"/>
    <property type="match status" value="1"/>
</dbReference>
<reference evidence="4" key="1">
    <citation type="submission" date="2010-10" db="EMBL/GenBank/DDBJ databases">
        <authorList>
            <consortium name="US DOE Joint Genome Institute (JGI-PGF)"/>
            <person name="Lucas S."/>
            <person name="Copeland A."/>
            <person name="Lapidus A."/>
            <person name="Bruce D."/>
            <person name="Goodwin L."/>
            <person name="Pitluck S."/>
            <person name="Kyrpides N."/>
            <person name="Mavromatis K."/>
            <person name="Detter J.C."/>
            <person name="Han C."/>
            <person name="Land M."/>
            <person name="Hauser L."/>
            <person name="Markowitz V."/>
            <person name="Cheng J.-F."/>
            <person name="Hugenholtz P."/>
            <person name="Woyke T."/>
            <person name="Wu D."/>
            <person name="Pukall R."/>
            <person name="Wahrenburg C."/>
            <person name="Brambilla E."/>
            <person name="Klenk H.-P."/>
            <person name="Eisen J.A."/>
        </authorList>
    </citation>
    <scope>NUCLEOTIDE SEQUENCE [LARGE SCALE GENOMIC DNA]</scope>
    <source>
        <strain evidence="4">DSM 13965</strain>
    </source>
</reference>
<dbReference type="SUPFAM" id="SSF81301">
    <property type="entry name" value="Nucleotidyltransferase"/>
    <property type="match status" value="1"/>
</dbReference>
<evidence type="ECO:0000259" key="2">
    <source>
        <dbReference type="Pfam" id="PF01909"/>
    </source>
</evidence>
<dbReference type="STRING" id="867903.ThesuDRAFT_01112"/>
<dbReference type="GO" id="GO:0016779">
    <property type="term" value="F:nucleotidyltransferase activity"/>
    <property type="evidence" value="ECO:0007669"/>
    <property type="project" value="InterPro"/>
</dbReference>
<feature type="domain" description="Adenylyltransferase AadA C-terminal" evidence="3">
    <location>
        <begin position="168"/>
        <end position="267"/>
    </location>
</feature>
<sequence>MGGSALYAQRGLPMRWPDCPPAVRDTVSAFVDISRLVLGPDFVGVYLHGSLALGGFNPCRSDVDLLVVSQRDSGPAFRRALASWLLEWSGNPYPFEVHVLQLADLHPWRHPAPFTFHYSEAWRERVRDVVARGLDPRDVMPLVDPDLAAHVTVVRARGIALCGEPIERVFPAVPPADYRAAILSDVADPLAAVTADPVYTVLNLCRITRYLLDGSVTGKAEAGEWAAGTFPEPHRQVVAQALAVYRGEAVAMGLPSERLGDFVRYVAPRLGLAPRNAWKRVSWKRDQETRS</sequence>
<dbReference type="eggNOG" id="COG1708">
    <property type="taxonomic scope" value="Bacteria"/>
</dbReference>
<name>K6PQZ4_9FIRM</name>
<organism evidence="4 5">
    <name type="scientific">Thermaerobacter subterraneus DSM 13965</name>
    <dbReference type="NCBI Taxonomy" id="867903"/>
    <lineage>
        <taxon>Bacteria</taxon>
        <taxon>Bacillati</taxon>
        <taxon>Bacillota</taxon>
        <taxon>Clostridia</taxon>
        <taxon>Eubacteriales</taxon>
        <taxon>Clostridiales Family XVII. Incertae Sedis</taxon>
        <taxon>Thermaerobacter</taxon>
    </lineage>
</organism>
<proteinExistence type="predicted"/>
<dbReference type="EMBL" id="AENY02000002">
    <property type="protein sequence ID" value="EKP95362.1"/>
    <property type="molecule type" value="Genomic_DNA"/>
</dbReference>
<feature type="domain" description="Polymerase nucleotidyl transferase" evidence="2">
    <location>
        <begin position="44"/>
        <end position="81"/>
    </location>
</feature>
<evidence type="ECO:0000313" key="4">
    <source>
        <dbReference type="EMBL" id="EKP95362.1"/>
    </source>
</evidence>
<dbReference type="Pfam" id="PF01909">
    <property type="entry name" value="NTP_transf_2"/>
    <property type="match status" value="1"/>
</dbReference>
<dbReference type="HOGENOM" id="CLU_071584_1_0_9"/>
<dbReference type="InterPro" id="IPR043519">
    <property type="entry name" value="NT_sf"/>
</dbReference>
<accession>K6PQZ4</accession>
<dbReference type="Proteomes" id="UP000005710">
    <property type="component" value="Unassembled WGS sequence"/>
</dbReference>
<keyword evidence="5" id="KW-1185">Reference proteome</keyword>
<evidence type="ECO:0000259" key="3">
    <source>
        <dbReference type="Pfam" id="PF13427"/>
    </source>
</evidence>
<reference evidence="4" key="2">
    <citation type="submission" date="2012-10" db="EMBL/GenBank/DDBJ databases">
        <title>Improved high-quality draft of Thermaerobacter subterraneus C21, DSM 13965.</title>
        <authorList>
            <consortium name="DOE Joint Genome Institute"/>
            <person name="Eisen J."/>
            <person name="Huntemann M."/>
            <person name="Wei C.-L."/>
            <person name="Han J."/>
            <person name="Detter J.C."/>
            <person name="Han C."/>
            <person name="Tapia R."/>
            <person name="Chen A."/>
            <person name="Kyrpides N."/>
            <person name="Mavromatis K."/>
            <person name="Markowitz V."/>
            <person name="Szeto E."/>
            <person name="Ivanova N."/>
            <person name="Mikhailova N."/>
            <person name="Ovchinnikova G."/>
            <person name="Pagani I."/>
            <person name="Pati A."/>
            <person name="Goodwin L."/>
            <person name="Nordberg H.P."/>
            <person name="Cantor M.N."/>
            <person name="Hua S.X."/>
            <person name="Woyke T."/>
            <person name="Eisen J."/>
            <person name="Klenk H.-P."/>
        </authorList>
    </citation>
    <scope>NUCLEOTIDE SEQUENCE [LARGE SCALE GENOMIC DNA]</scope>
    <source>
        <strain evidence="4">DSM 13965</strain>
    </source>
</reference>
<keyword evidence="1" id="KW-0808">Transferase</keyword>
<evidence type="ECO:0000256" key="1">
    <source>
        <dbReference type="ARBA" id="ARBA00022679"/>
    </source>
</evidence>
<protein>
    <submittedName>
        <fullName evidence="4">Nucleotidyltransferase</fullName>
    </submittedName>
</protein>
<evidence type="ECO:0000313" key="5">
    <source>
        <dbReference type="Proteomes" id="UP000005710"/>
    </source>
</evidence>
<dbReference type="AlphaFoldDB" id="K6PQZ4"/>
<dbReference type="CDD" id="cd05403">
    <property type="entry name" value="NT_KNTase_like"/>
    <property type="match status" value="1"/>
</dbReference>
<gene>
    <name evidence="4" type="ORF">ThesuDRAFT_01112</name>
</gene>
<comment type="caution">
    <text evidence="4">The sequence shown here is derived from an EMBL/GenBank/DDBJ whole genome shotgun (WGS) entry which is preliminary data.</text>
</comment>
<dbReference type="InterPro" id="IPR025184">
    <property type="entry name" value="AadA_C"/>
</dbReference>
<dbReference type="InterPro" id="IPR002934">
    <property type="entry name" value="Polymerase_NTP_transf_dom"/>
</dbReference>
<dbReference type="Pfam" id="PF13427">
    <property type="entry name" value="AadA_C"/>
    <property type="match status" value="1"/>
</dbReference>